<sequence length="81" mass="9395">MKSLSDLPMHEIGHIAEIDKNLKLRRRLLDLGFVKNESVEPILQSPFGGMRVYRIKKGKIALRDKDCKRIYLKEEGEKDAD</sequence>
<comment type="caution">
    <text evidence="4">The sequence shown here is derived from an EMBL/GenBank/DDBJ whole genome shotgun (WGS) entry which is preliminary data.</text>
</comment>
<dbReference type="GO" id="GO:0046914">
    <property type="term" value="F:transition metal ion binding"/>
    <property type="evidence" value="ECO:0007669"/>
    <property type="project" value="InterPro"/>
</dbReference>
<dbReference type="SUPFAM" id="SSF50037">
    <property type="entry name" value="C-terminal domain of transcriptional repressors"/>
    <property type="match status" value="1"/>
</dbReference>
<proteinExistence type="predicted"/>
<evidence type="ECO:0000313" key="5">
    <source>
        <dbReference type="Proteomes" id="UP000284868"/>
    </source>
</evidence>
<dbReference type="Proteomes" id="UP000284868">
    <property type="component" value="Unassembled WGS sequence"/>
</dbReference>
<keyword evidence="1" id="KW-0408">Iron</keyword>
<dbReference type="Gene3D" id="2.30.30.90">
    <property type="match status" value="1"/>
</dbReference>
<dbReference type="InterPro" id="IPR038157">
    <property type="entry name" value="FeoA_core_dom"/>
</dbReference>
<evidence type="ECO:0000313" key="3">
    <source>
        <dbReference type="EMBL" id="MBS4883756.1"/>
    </source>
</evidence>
<dbReference type="EMBL" id="JAGZMZ010000005">
    <property type="protein sequence ID" value="MBS4883756.1"/>
    <property type="molecule type" value="Genomic_DNA"/>
</dbReference>
<reference evidence="4 5" key="1">
    <citation type="submission" date="2018-08" db="EMBL/GenBank/DDBJ databases">
        <title>A genome reference for cultivated species of the human gut microbiota.</title>
        <authorList>
            <person name="Zou Y."/>
            <person name="Xue W."/>
            <person name="Luo G."/>
        </authorList>
    </citation>
    <scope>NUCLEOTIDE SEQUENCE [LARGE SCALE GENOMIC DNA]</scope>
    <source>
        <strain evidence="4 5">AF35-6BH</strain>
    </source>
</reference>
<dbReference type="SMART" id="SM00899">
    <property type="entry name" value="FeoA"/>
    <property type="match status" value="1"/>
</dbReference>
<evidence type="ECO:0000259" key="2">
    <source>
        <dbReference type="SMART" id="SM00899"/>
    </source>
</evidence>
<name>A0A415PDM1_9FIRM</name>
<gene>
    <name evidence="4" type="ORF">DWZ83_06005</name>
    <name evidence="3" type="ORF">KHZ85_03220</name>
</gene>
<evidence type="ECO:0000313" key="4">
    <source>
        <dbReference type="EMBL" id="RHM10817.1"/>
    </source>
</evidence>
<accession>A0A415PDM1</accession>
<dbReference type="AlphaFoldDB" id="A0A415PDM1"/>
<evidence type="ECO:0000256" key="1">
    <source>
        <dbReference type="ARBA" id="ARBA00023004"/>
    </source>
</evidence>
<dbReference type="EMBL" id="QRPK01000025">
    <property type="protein sequence ID" value="RHM10817.1"/>
    <property type="molecule type" value="Genomic_DNA"/>
</dbReference>
<reference evidence="3" key="2">
    <citation type="submission" date="2021-02" db="EMBL/GenBank/DDBJ databases">
        <title>Infant gut strain persistence is associated with maternal origin, phylogeny, and functional potential including surface adhesion and iron acquisition.</title>
        <authorList>
            <person name="Lou Y.C."/>
        </authorList>
    </citation>
    <scope>NUCLEOTIDE SEQUENCE</scope>
    <source>
        <strain evidence="3">L3_108_103G1_dasL3_108_103G1_concoct_2</strain>
    </source>
</reference>
<feature type="domain" description="Ferrous iron transporter FeoA-like" evidence="2">
    <location>
        <begin position="2"/>
        <end position="74"/>
    </location>
</feature>
<dbReference type="Proteomes" id="UP000753219">
    <property type="component" value="Unassembled WGS sequence"/>
</dbReference>
<protein>
    <submittedName>
        <fullName evidence="4">Ferrous iron transport protein A</fullName>
    </submittedName>
</protein>
<dbReference type="InterPro" id="IPR008988">
    <property type="entry name" value="Transcriptional_repressor_C"/>
</dbReference>
<organism evidence="4 5">
    <name type="scientific">Amedibacillus dolichus</name>
    <dbReference type="NCBI Taxonomy" id="31971"/>
    <lineage>
        <taxon>Bacteria</taxon>
        <taxon>Bacillati</taxon>
        <taxon>Bacillota</taxon>
        <taxon>Erysipelotrichia</taxon>
        <taxon>Erysipelotrichales</taxon>
        <taxon>Erysipelotrichaceae</taxon>
        <taxon>Amedibacillus</taxon>
    </lineage>
</organism>
<keyword evidence="5" id="KW-1185">Reference proteome</keyword>
<dbReference type="InterPro" id="IPR007167">
    <property type="entry name" value="Fe-transptr_FeoA-like"/>
</dbReference>
<dbReference type="RefSeq" id="WP_022420700.1">
    <property type="nucleotide sequence ID" value="NZ_CAJKGD010000006.1"/>
</dbReference>
<dbReference type="Pfam" id="PF04023">
    <property type="entry name" value="FeoA"/>
    <property type="match status" value="1"/>
</dbReference>
<dbReference type="OrthoDB" id="9811076at2"/>